<dbReference type="GeneID" id="64659263"/>
<feature type="non-terminal residue" evidence="1">
    <location>
        <position position="1"/>
    </location>
</feature>
<name>A0AAD4EBQ7_9AGAM</name>
<keyword evidence="2" id="KW-1185">Reference proteome</keyword>
<dbReference type="EMBL" id="JABBWK010000019">
    <property type="protein sequence ID" value="KAG1902013.1"/>
    <property type="molecule type" value="Genomic_DNA"/>
</dbReference>
<comment type="caution">
    <text evidence="1">The sequence shown here is derived from an EMBL/GenBank/DDBJ whole genome shotgun (WGS) entry which is preliminary data.</text>
</comment>
<reference evidence="1" key="1">
    <citation type="journal article" date="2020" name="New Phytol.">
        <title>Comparative genomics reveals dynamic genome evolution in host specialist ectomycorrhizal fungi.</title>
        <authorList>
            <person name="Lofgren L.A."/>
            <person name="Nguyen N.H."/>
            <person name="Vilgalys R."/>
            <person name="Ruytinx J."/>
            <person name="Liao H.L."/>
            <person name="Branco S."/>
            <person name="Kuo A."/>
            <person name="LaButti K."/>
            <person name="Lipzen A."/>
            <person name="Andreopoulos W."/>
            <person name="Pangilinan J."/>
            <person name="Riley R."/>
            <person name="Hundley H."/>
            <person name="Na H."/>
            <person name="Barry K."/>
            <person name="Grigoriev I.V."/>
            <person name="Stajich J.E."/>
            <person name="Kennedy P.G."/>
        </authorList>
    </citation>
    <scope>NUCLEOTIDE SEQUENCE</scope>
    <source>
        <strain evidence="1">FC203</strain>
    </source>
</reference>
<proteinExistence type="predicted"/>
<sequence>LALNRLNASVPVDISTISFNVRPPRIVRLDNIVLWQDSLNLHRKLSCAIDDILVFELGCSEDEPSGGCDIEWWQAHKEIEPGQCFTAL</sequence>
<organism evidence="1 2">
    <name type="scientific">Suillus fuscotomentosus</name>
    <dbReference type="NCBI Taxonomy" id="1912939"/>
    <lineage>
        <taxon>Eukaryota</taxon>
        <taxon>Fungi</taxon>
        <taxon>Dikarya</taxon>
        <taxon>Basidiomycota</taxon>
        <taxon>Agaricomycotina</taxon>
        <taxon>Agaricomycetes</taxon>
        <taxon>Agaricomycetidae</taxon>
        <taxon>Boletales</taxon>
        <taxon>Suillineae</taxon>
        <taxon>Suillaceae</taxon>
        <taxon>Suillus</taxon>
    </lineage>
</organism>
<evidence type="ECO:0000313" key="2">
    <source>
        <dbReference type="Proteomes" id="UP001195769"/>
    </source>
</evidence>
<dbReference type="AlphaFoldDB" id="A0AAD4EBQ7"/>
<gene>
    <name evidence="1" type="ORF">F5891DRAFT_1144124</name>
</gene>
<evidence type="ECO:0000313" key="1">
    <source>
        <dbReference type="EMBL" id="KAG1902013.1"/>
    </source>
</evidence>
<protein>
    <submittedName>
        <fullName evidence="1">Uncharacterized protein</fullName>
    </submittedName>
</protein>
<accession>A0AAD4EBQ7</accession>
<dbReference type="Proteomes" id="UP001195769">
    <property type="component" value="Unassembled WGS sequence"/>
</dbReference>
<dbReference type="RefSeq" id="XP_041227588.1">
    <property type="nucleotide sequence ID" value="XM_041364965.1"/>
</dbReference>